<dbReference type="InterPro" id="IPR012931">
    <property type="entry name" value="TraG_N_Proteobacteria"/>
</dbReference>
<feature type="transmembrane region" description="Helical" evidence="1">
    <location>
        <begin position="352"/>
        <end position="372"/>
    </location>
</feature>
<dbReference type="AlphaFoldDB" id="A0A1G6ZSH4"/>
<keyword evidence="1" id="KW-1133">Transmembrane helix</keyword>
<feature type="transmembrane region" description="Helical" evidence="1">
    <location>
        <begin position="29"/>
        <end position="49"/>
    </location>
</feature>
<dbReference type="STRING" id="265719.SAMN04488509_11566"/>
<evidence type="ECO:0000313" key="4">
    <source>
        <dbReference type="Proteomes" id="UP000199603"/>
    </source>
</evidence>
<dbReference type="Proteomes" id="UP000199603">
    <property type="component" value="Unassembled WGS sequence"/>
</dbReference>
<keyword evidence="4" id="KW-1185">Reference proteome</keyword>
<feature type="transmembrane region" description="Helical" evidence="1">
    <location>
        <begin position="378"/>
        <end position="398"/>
    </location>
</feature>
<reference evidence="3 4" key="1">
    <citation type="submission" date="2016-10" db="EMBL/GenBank/DDBJ databases">
        <authorList>
            <person name="de Groot N.N."/>
        </authorList>
    </citation>
    <scope>NUCLEOTIDE SEQUENCE [LARGE SCALE GENOMIC DNA]</scope>
    <source>
        <strain evidence="3 4">DSM 16957</strain>
    </source>
</reference>
<evidence type="ECO:0000313" key="3">
    <source>
        <dbReference type="EMBL" id="SDE05480.1"/>
    </source>
</evidence>
<proteinExistence type="predicted"/>
<organism evidence="3 4">
    <name type="scientific">Aquimonas voraii</name>
    <dbReference type="NCBI Taxonomy" id="265719"/>
    <lineage>
        <taxon>Bacteria</taxon>
        <taxon>Pseudomonadati</taxon>
        <taxon>Pseudomonadota</taxon>
        <taxon>Gammaproteobacteria</taxon>
        <taxon>Lysobacterales</taxon>
        <taxon>Lysobacteraceae</taxon>
        <taxon>Aquimonas</taxon>
    </lineage>
</organism>
<name>A0A1G6ZSH4_9GAMM</name>
<protein>
    <submittedName>
        <fullName evidence="3">TraG-like protein, N-terminal region</fullName>
    </submittedName>
</protein>
<feature type="transmembrane region" description="Helical" evidence="1">
    <location>
        <begin position="61"/>
        <end position="79"/>
    </location>
</feature>
<sequence>MDWNIQVLGSFEFVRAVLNGAAMFGSGGAGGYASVAVLGAVIGLLIAAGKAIISAGKELELHIIAVSALLFALMFGSRVEVVVEGVLPGPDGQPQIDRVANVPIGLAVLGHLISNTGLYFAQEMDTAFSTPGSNNGLPLASGGFGRTLELLRAPLALADPRNPSRDLAMLRQNVQNYFSACSLRHIRRFGRSESLWTEPDFLAQLRADDQTIVMLRLTPSAPETPHTCSDAWTRLGLNYQVNDPFLRDALNKGMGARVREGGELQDVLEEINTALRSLAVSNLDNIKAERIAVAALAVGAMDVGVIEGLRNDPRAMQSLMMQQASRQRAAQWAAEEGMFLKIIRPMISFFEALTYALAPIMAFLIGFGSFGIRLAAKYLVLPIWVVLWMPLISICNLYTNRMLGGVLERLDASIAGGASLAQIQFLFEETVRIAGVAGLLTAGVPSLAMMLLFGGAVAASAYANRLQGGDHVNEKMVAGDNATPGAALRIDDTRAMSAMTAQAQTGAAGFAYSQSAMGSAMVRSAASRTQSAQESFGSAIQLAYKDTAGFGLEAKEGLRAAETRAFEESRGETAGFLQSMGVSRDDVARAGLTEREEAQFAQALAGSLSGRDVGQALAGTAIADKLAGMKGRGGAIASVVGSLLSNSQGSVKDTNTMAQGLSKEIATSTGQSQQQVRDLADRYSSQLSHRIGREVVDETGSNAKLAEEIARSNTLGQQFQDVQTAQSAYESARQMANSFGASQTLPETQAVAALLGSMAERATPSSPVDTQLDALYSQVASAVGPQAMRAAENGVALNSGLPQGSREATAAAIMRAAFSSSPTAGGGAAHQEATGEISRLVFGDPAASAPMYGASAYANGNPEQARAVDGASPGDIGIGHTAAAANAGYVERAVTSQINMSGETIDSRSAAAMAPIESFGGPPPAADSGIRDRVMTADSPADAEGLDRDVRAAMGEPPREGSVEPQSRLEELHALRQTQGLTMEQADEYAGLMQTHTFNEVLDLVTPVGDAKALAGAASDVASWATGR</sequence>
<dbReference type="RefSeq" id="WP_091245411.1">
    <property type="nucleotide sequence ID" value="NZ_FNAG01000015.1"/>
</dbReference>
<evidence type="ECO:0000256" key="1">
    <source>
        <dbReference type="SAM" id="Phobius"/>
    </source>
</evidence>
<dbReference type="OrthoDB" id="6717612at2"/>
<keyword evidence="1" id="KW-0812">Transmembrane</keyword>
<feature type="transmembrane region" description="Helical" evidence="1">
    <location>
        <begin position="99"/>
        <end position="121"/>
    </location>
</feature>
<feature type="domain" description="TraG N-terminal Proteobacteria" evidence="2">
    <location>
        <begin position="7"/>
        <end position="472"/>
    </location>
</feature>
<feature type="transmembrane region" description="Helical" evidence="1">
    <location>
        <begin position="433"/>
        <end position="459"/>
    </location>
</feature>
<accession>A0A1G6ZSH4</accession>
<keyword evidence="1" id="KW-0472">Membrane</keyword>
<dbReference type="Pfam" id="PF07916">
    <property type="entry name" value="TraG_N"/>
    <property type="match status" value="1"/>
</dbReference>
<dbReference type="EMBL" id="FNAG01000015">
    <property type="protein sequence ID" value="SDE05480.1"/>
    <property type="molecule type" value="Genomic_DNA"/>
</dbReference>
<evidence type="ECO:0000259" key="2">
    <source>
        <dbReference type="Pfam" id="PF07916"/>
    </source>
</evidence>
<gene>
    <name evidence="3" type="ORF">SAMN04488509_11566</name>
</gene>